<dbReference type="InterPro" id="IPR029052">
    <property type="entry name" value="Metallo-depent_PP-like"/>
</dbReference>
<keyword evidence="12" id="KW-1185">Reference proteome</keyword>
<feature type="domain" description="Calcineurin-like phosphoesterase" evidence="9">
    <location>
        <begin position="1"/>
        <end position="225"/>
    </location>
</feature>
<accession>A0ABW5PCW3</accession>
<dbReference type="Pfam" id="PF12320">
    <property type="entry name" value="SbcD_C"/>
    <property type="match status" value="1"/>
</dbReference>
<feature type="domain" description="Nuclease SbcCD subunit D C-terminal" evidence="10">
    <location>
        <begin position="276"/>
        <end position="364"/>
    </location>
</feature>
<dbReference type="InterPro" id="IPR004593">
    <property type="entry name" value="SbcD"/>
</dbReference>
<evidence type="ECO:0000256" key="7">
    <source>
        <dbReference type="ARBA" id="ARBA00023172"/>
    </source>
</evidence>
<evidence type="ECO:0000256" key="1">
    <source>
        <dbReference type="ARBA" id="ARBA00010555"/>
    </source>
</evidence>
<evidence type="ECO:0000313" key="12">
    <source>
        <dbReference type="Proteomes" id="UP001597541"/>
    </source>
</evidence>
<keyword evidence="4 8" id="KW-0540">Nuclease</keyword>
<dbReference type="SUPFAM" id="SSF56300">
    <property type="entry name" value="Metallo-dependent phosphatases"/>
    <property type="match status" value="1"/>
</dbReference>
<protein>
    <recommendedName>
        <fullName evidence="3 8">Nuclease SbcCD subunit D</fullName>
    </recommendedName>
</protein>
<dbReference type="InterPro" id="IPR004843">
    <property type="entry name" value="Calcineurin-like_PHP"/>
</dbReference>
<dbReference type="EMBL" id="JBHUME010000007">
    <property type="protein sequence ID" value="MFD2612736.1"/>
    <property type="molecule type" value="Genomic_DNA"/>
</dbReference>
<keyword evidence="5 8" id="KW-0378">Hydrolase</keyword>
<evidence type="ECO:0000259" key="10">
    <source>
        <dbReference type="Pfam" id="PF12320"/>
    </source>
</evidence>
<comment type="function">
    <text evidence="8">SbcCD cleaves DNA hairpin structures. These structures can inhibit DNA replication and are intermediates in certain DNA recombination reactions. The complex acts as a 3'-&gt;5' double strand exonuclease that can open hairpins. It also has a 5' single-strand endonuclease activity.</text>
</comment>
<dbReference type="PANTHER" id="PTHR30337">
    <property type="entry name" value="COMPONENT OF ATP-DEPENDENT DSDNA EXONUCLEASE"/>
    <property type="match status" value="1"/>
</dbReference>
<organism evidence="11 12">
    <name type="scientific">Paenibacillus gansuensis</name>
    <dbReference type="NCBI Taxonomy" id="306542"/>
    <lineage>
        <taxon>Bacteria</taxon>
        <taxon>Bacillati</taxon>
        <taxon>Bacillota</taxon>
        <taxon>Bacilli</taxon>
        <taxon>Bacillales</taxon>
        <taxon>Paenibacillaceae</taxon>
        <taxon>Paenibacillus</taxon>
    </lineage>
</organism>
<dbReference type="Proteomes" id="UP001597541">
    <property type="component" value="Unassembled WGS sequence"/>
</dbReference>
<comment type="caution">
    <text evidence="11">The sequence shown here is derived from an EMBL/GenBank/DDBJ whole genome shotgun (WGS) entry which is preliminary data.</text>
</comment>
<dbReference type="Gene3D" id="3.60.21.10">
    <property type="match status" value="1"/>
</dbReference>
<comment type="similarity">
    <text evidence="1 8">Belongs to the SbcD family.</text>
</comment>
<evidence type="ECO:0000256" key="5">
    <source>
        <dbReference type="ARBA" id="ARBA00022801"/>
    </source>
</evidence>
<evidence type="ECO:0000256" key="8">
    <source>
        <dbReference type="RuleBase" id="RU363069"/>
    </source>
</evidence>
<keyword evidence="8" id="KW-0255">Endonuclease</keyword>
<evidence type="ECO:0000313" key="11">
    <source>
        <dbReference type="EMBL" id="MFD2612736.1"/>
    </source>
</evidence>
<gene>
    <name evidence="8" type="primary">sbcD</name>
    <name evidence="11" type="ORF">ACFSUF_09915</name>
</gene>
<name>A0ABW5PCW3_9BACL</name>
<evidence type="ECO:0000256" key="2">
    <source>
        <dbReference type="ARBA" id="ARBA00011322"/>
    </source>
</evidence>
<dbReference type="Pfam" id="PF00149">
    <property type="entry name" value="Metallophos"/>
    <property type="match status" value="1"/>
</dbReference>
<dbReference type="InterPro" id="IPR026843">
    <property type="entry name" value="SbcD_C"/>
</dbReference>
<dbReference type="InterPro" id="IPR050535">
    <property type="entry name" value="DNA_Repair-Maintenance_Comp"/>
</dbReference>
<keyword evidence="8" id="KW-0235">DNA replication</keyword>
<dbReference type="InterPro" id="IPR041796">
    <property type="entry name" value="Mre11_N"/>
</dbReference>
<proteinExistence type="inferred from homology"/>
<evidence type="ECO:0000256" key="4">
    <source>
        <dbReference type="ARBA" id="ARBA00022722"/>
    </source>
</evidence>
<keyword evidence="7 8" id="KW-0233">DNA recombination</keyword>
<reference evidence="12" key="1">
    <citation type="journal article" date="2019" name="Int. J. Syst. Evol. Microbiol.">
        <title>The Global Catalogue of Microorganisms (GCM) 10K type strain sequencing project: providing services to taxonomists for standard genome sequencing and annotation.</title>
        <authorList>
            <consortium name="The Broad Institute Genomics Platform"/>
            <consortium name="The Broad Institute Genome Sequencing Center for Infectious Disease"/>
            <person name="Wu L."/>
            <person name="Ma J."/>
        </authorList>
    </citation>
    <scope>NUCLEOTIDE SEQUENCE [LARGE SCALE GENOMIC DNA]</scope>
    <source>
        <strain evidence="12">KCTC 3950</strain>
    </source>
</reference>
<evidence type="ECO:0000256" key="3">
    <source>
        <dbReference type="ARBA" id="ARBA00013365"/>
    </source>
</evidence>
<dbReference type="PANTHER" id="PTHR30337:SF0">
    <property type="entry name" value="NUCLEASE SBCCD SUBUNIT D"/>
    <property type="match status" value="1"/>
</dbReference>
<evidence type="ECO:0000256" key="6">
    <source>
        <dbReference type="ARBA" id="ARBA00022839"/>
    </source>
</evidence>
<evidence type="ECO:0000259" key="9">
    <source>
        <dbReference type="Pfam" id="PF00149"/>
    </source>
</evidence>
<sequence length="398" mass="43965">MRILHTADWHLGRMLEGRGRLEEQASFLDELVELVRAQRIDMVMIAGDIYDSVNPPAMAEQLFYDAVSRLSEGGTRPVLVIAGNHDNPDRLAAAGPLANERGITLVGLPMDGVLSVPVRRTGETANVFALPYPSESRLRELLTASTDEEVLRRAYTERVAHLVDRQSGYFGKDTVNLLMSHLYVLGGAETESERPIQVGGAYTVDTKALLAEGLQYVALGHLHRPQTLKADVPVRYSGSPLAYSFSEAGQAKSVTVVELAPGQPALVEEVFLTSGRPLVRWRAQGGIGQVYQWLDEGRDASAWIDLELHMTEALSMEQIQVLRKQHGGIVNIRVIYPEMEQNAGAAAREQLPIDEMFRRFYMKQTGGAEPDEEMIRLFLELLDPDAAGGDPQEERGHA</sequence>
<dbReference type="RefSeq" id="WP_377602511.1">
    <property type="nucleotide sequence ID" value="NZ_JBHUME010000007.1"/>
</dbReference>
<dbReference type="NCBIfam" id="TIGR00619">
    <property type="entry name" value="sbcd"/>
    <property type="match status" value="1"/>
</dbReference>
<dbReference type="GO" id="GO:0004527">
    <property type="term" value="F:exonuclease activity"/>
    <property type="evidence" value="ECO:0007669"/>
    <property type="project" value="UniProtKB-KW"/>
</dbReference>
<dbReference type="CDD" id="cd00840">
    <property type="entry name" value="MPP_Mre11_N"/>
    <property type="match status" value="1"/>
</dbReference>
<comment type="subunit">
    <text evidence="2 8">Heterodimer of SbcC and SbcD.</text>
</comment>
<keyword evidence="6 8" id="KW-0269">Exonuclease</keyword>